<keyword evidence="2" id="KW-1185">Reference proteome</keyword>
<organism evidence="1 2">
    <name type="scientific">Diploscapter pachys</name>
    <dbReference type="NCBI Taxonomy" id="2018661"/>
    <lineage>
        <taxon>Eukaryota</taxon>
        <taxon>Metazoa</taxon>
        <taxon>Ecdysozoa</taxon>
        <taxon>Nematoda</taxon>
        <taxon>Chromadorea</taxon>
        <taxon>Rhabditida</taxon>
        <taxon>Rhabditina</taxon>
        <taxon>Rhabditomorpha</taxon>
        <taxon>Rhabditoidea</taxon>
        <taxon>Rhabditidae</taxon>
        <taxon>Diploscapter</taxon>
    </lineage>
</organism>
<dbReference type="Proteomes" id="UP000218231">
    <property type="component" value="Unassembled WGS sequence"/>
</dbReference>
<comment type="caution">
    <text evidence="1">The sequence shown here is derived from an EMBL/GenBank/DDBJ whole genome shotgun (WGS) entry which is preliminary data.</text>
</comment>
<dbReference type="AlphaFoldDB" id="A0A2A2JY90"/>
<proteinExistence type="predicted"/>
<evidence type="ECO:0000313" key="1">
    <source>
        <dbReference type="EMBL" id="PAV66638.1"/>
    </source>
</evidence>
<reference evidence="1 2" key="1">
    <citation type="journal article" date="2017" name="Curr. Biol.">
        <title>Genome architecture and evolution of a unichromosomal asexual nematode.</title>
        <authorList>
            <person name="Fradin H."/>
            <person name="Zegar C."/>
            <person name="Gutwein M."/>
            <person name="Lucas J."/>
            <person name="Kovtun M."/>
            <person name="Corcoran D."/>
            <person name="Baugh L.R."/>
            <person name="Kiontke K."/>
            <person name="Gunsalus K."/>
            <person name="Fitch D.H."/>
            <person name="Piano F."/>
        </authorList>
    </citation>
    <scope>NUCLEOTIDE SEQUENCE [LARGE SCALE GENOMIC DNA]</scope>
    <source>
        <strain evidence="1">PF1309</strain>
    </source>
</reference>
<evidence type="ECO:0000313" key="2">
    <source>
        <dbReference type="Proteomes" id="UP000218231"/>
    </source>
</evidence>
<sequence length="175" mass="19426">MEPCLGRGIMRLEFAPDERRNRGDGDDRPAMALIDHLPRRRLAHIIAAVQVDAHRAFERLDRHVEEAVEGADAGIRHHHVDLAERPHRLRNEVGRCGGIGDVALDRHAALAGRFDSRDALRRAVRVAREVDRDVGAVLCCADRNGAADAGGGAGDDHRLAFEQFHRIPLRRSIVL</sequence>
<name>A0A2A2JY90_9BILA</name>
<protein>
    <submittedName>
        <fullName evidence="1">Uncharacterized protein</fullName>
    </submittedName>
</protein>
<accession>A0A2A2JY90</accession>
<gene>
    <name evidence="1" type="ORF">WR25_23083</name>
</gene>
<dbReference type="EMBL" id="LIAE01010066">
    <property type="protein sequence ID" value="PAV66638.1"/>
    <property type="molecule type" value="Genomic_DNA"/>
</dbReference>